<feature type="compositionally biased region" description="Polar residues" evidence="1">
    <location>
        <begin position="68"/>
        <end position="81"/>
    </location>
</feature>
<organism evidence="2 3">
    <name type="scientific">Dryococelus australis</name>
    <dbReference type="NCBI Taxonomy" id="614101"/>
    <lineage>
        <taxon>Eukaryota</taxon>
        <taxon>Metazoa</taxon>
        <taxon>Ecdysozoa</taxon>
        <taxon>Arthropoda</taxon>
        <taxon>Hexapoda</taxon>
        <taxon>Insecta</taxon>
        <taxon>Pterygota</taxon>
        <taxon>Neoptera</taxon>
        <taxon>Polyneoptera</taxon>
        <taxon>Phasmatodea</taxon>
        <taxon>Verophasmatodea</taxon>
        <taxon>Anareolatae</taxon>
        <taxon>Phasmatidae</taxon>
        <taxon>Eurycanthinae</taxon>
        <taxon>Dryococelus</taxon>
    </lineage>
</organism>
<evidence type="ECO:0000256" key="1">
    <source>
        <dbReference type="SAM" id="MobiDB-lite"/>
    </source>
</evidence>
<dbReference type="EMBL" id="JARBHB010000013">
    <property type="protein sequence ID" value="KAJ8869957.1"/>
    <property type="molecule type" value="Genomic_DNA"/>
</dbReference>
<dbReference type="Proteomes" id="UP001159363">
    <property type="component" value="Chromosome 12"/>
</dbReference>
<accession>A0ABQ9GCM6</accession>
<name>A0ABQ9GCM6_9NEOP</name>
<proteinExistence type="predicted"/>
<keyword evidence="3" id="KW-1185">Reference proteome</keyword>
<sequence length="259" mass="28789">MERLTHTPQPKSHKLPPSSTVACPLDKNHRAHTKTVGPQPEMSVPSVKLGLPATLHSTSSAAAPYTFNSLSLDPQPETSSIELPMQKKMSPPPKSSLPVDNCSTHGSSKVGGTFLCSPEDIRPLPKITGPRAAASAAKKKKRRESKERKEQLTPHKKTLEEGINARKEKEENKSLTHKRKKDQGTGRIDVTNQPRNIKTEKEKISTEKRKRMVEVTETSLKSSENDDCPYLFCGELYKASMDGEGWSRCYVCHKWAHDA</sequence>
<feature type="compositionally biased region" description="Basic and acidic residues" evidence="1">
    <location>
        <begin position="144"/>
        <end position="174"/>
    </location>
</feature>
<feature type="region of interest" description="Disordered" evidence="1">
    <location>
        <begin position="1"/>
        <end position="45"/>
    </location>
</feature>
<comment type="caution">
    <text evidence="2">The sequence shown here is derived from an EMBL/GenBank/DDBJ whole genome shotgun (WGS) entry which is preliminary data.</text>
</comment>
<feature type="compositionally biased region" description="Polar residues" evidence="1">
    <location>
        <begin position="1"/>
        <end position="10"/>
    </location>
</feature>
<gene>
    <name evidence="2" type="ORF">PR048_028968</name>
</gene>
<evidence type="ECO:0000313" key="2">
    <source>
        <dbReference type="EMBL" id="KAJ8869957.1"/>
    </source>
</evidence>
<protein>
    <submittedName>
        <fullName evidence="2">Uncharacterized protein</fullName>
    </submittedName>
</protein>
<feature type="region of interest" description="Disordered" evidence="1">
    <location>
        <begin position="68"/>
        <end position="205"/>
    </location>
</feature>
<reference evidence="2 3" key="1">
    <citation type="submission" date="2023-02" db="EMBL/GenBank/DDBJ databases">
        <title>LHISI_Scaffold_Assembly.</title>
        <authorList>
            <person name="Stuart O.P."/>
            <person name="Cleave R."/>
            <person name="Magrath M.J.L."/>
            <person name="Mikheyev A.S."/>
        </authorList>
    </citation>
    <scope>NUCLEOTIDE SEQUENCE [LARGE SCALE GENOMIC DNA]</scope>
    <source>
        <strain evidence="2">Daus_M_001</strain>
        <tissue evidence="2">Leg muscle</tissue>
    </source>
</reference>
<evidence type="ECO:0000313" key="3">
    <source>
        <dbReference type="Proteomes" id="UP001159363"/>
    </source>
</evidence>